<dbReference type="Proteomes" id="UP001044222">
    <property type="component" value="Unassembled WGS sequence"/>
</dbReference>
<dbReference type="PANTHER" id="PTHR13163:SF2">
    <property type="entry name" value="TRANSMEMBRANE PROTEIN 35B"/>
    <property type="match status" value="1"/>
</dbReference>
<evidence type="ECO:0000256" key="5">
    <source>
        <dbReference type="ARBA" id="ARBA00023136"/>
    </source>
</evidence>
<dbReference type="InterPro" id="IPR032808">
    <property type="entry name" value="DoxX"/>
</dbReference>
<organism evidence="7 8">
    <name type="scientific">Anguilla anguilla</name>
    <name type="common">European freshwater eel</name>
    <name type="synonym">Muraena anguilla</name>
    <dbReference type="NCBI Taxonomy" id="7936"/>
    <lineage>
        <taxon>Eukaryota</taxon>
        <taxon>Metazoa</taxon>
        <taxon>Chordata</taxon>
        <taxon>Craniata</taxon>
        <taxon>Vertebrata</taxon>
        <taxon>Euteleostomi</taxon>
        <taxon>Actinopterygii</taxon>
        <taxon>Neopterygii</taxon>
        <taxon>Teleostei</taxon>
        <taxon>Anguilliformes</taxon>
        <taxon>Anguillidae</taxon>
        <taxon>Anguilla</taxon>
    </lineage>
</organism>
<keyword evidence="5" id="KW-0472">Membrane</keyword>
<gene>
    <name evidence="7" type="ORF">ANANG_G00001260</name>
</gene>
<evidence type="ECO:0000313" key="8">
    <source>
        <dbReference type="Proteomes" id="UP001044222"/>
    </source>
</evidence>
<dbReference type="PANTHER" id="PTHR13163">
    <property type="entry name" value="SPINAL CORD EXPRESSION PROTEIN 4"/>
    <property type="match status" value="1"/>
</dbReference>
<dbReference type="InterPro" id="IPR040399">
    <property type="entry name" value="TMEM35A/B"/>
</dbReference>
<sequence length="146" mass="15914">MALVFTALRVLLGVAFALSGAVKLTDQISEETHAHMSSQFVQFASVFPLRVVGVEVDPVQYLALTGWLELVCGVLLAFGPRLLQEISNLVLSVVMMVAIFTLLCCRSRSPDPQLGYATFQGSSSPGDELSAPQVSFFKNDLFRLFL</sequence>
<evidence type="ECO:0000256" key="1">
    <source>
        <dbReference type="ARBA" id="ARBA00004141"/>
    </source>
</evidence>
<keyword evidence="4" id="KW-1133">Transmembrane helix</keyword>
<comment type="caution">
    <text evidence="7">The sequence shown here is derived from an EMBL/GenBank/DDBJ whole genome shotgun (WGS) entry which is preliminary data.</text>
</comment>
<accession>A0A9D3S5N4</accession>
<dbReference type="AlphaFoldDB" id="A0A9D3S5N4"/>
<evidence type="ECO:0000256" key="4">
    <source>
        <dbReference type="ARBA" id="ARBA00022989"/>
    </source>
</evidence>
<dbReference type="Pfam" id="PF07681">
    <property type="entry name" value="DoxX"/>
    <property type="match status" value="1"/>
</dbReference>
<feature type="signal peptide" evidence="6">
    <location>
        <begin position="1"/>
        <end position="17"/>
    </location>
</feature>
<evidence type="ECO:0000313" key="7">
    <source>
        <dbReference type="EMBL" id="KAG5855870.1"/>
    </source>
</evidence>
<keyword evidence="8" id="KW-1185">Reference proteome</keyword>
<comment type="subcellular location">
    <subcellularLocation>
        <location evidence="1">Membrane</location>
        <topology evidence="1">Multi-pass membrane protein</topology>
    </subcellularLocation>
</comment>
<dbReference type="EMBL" id="JAFIRN010000001">
    <property type="protein sequence ID" value="KAG5855870.1"/>
    <property type="molecule type" value="Genomic_DNA"/>
</dbReference>
<comment type="similarity">
    <text evidence="2">Belongs to the DoxX family.</text>
</comment>
<name>A0A9D3S5N4_ANGAN</name>
<feature type="chain" id="PRO_5039261004" description="Transmembrane protein 35B" evidence="6">
    <location>
        <begin position="18"/>
        <end position="146"/>
    </location>
</feature>
<evidence type="ECO:0008006" key="9">
    <source>
        <dbReference type="Google" id="ProtNLM"/>
    </source>
</evidence>
<protein>
    <recommendedName>
        <fullName evidence="9">Transmembrane protein 35B</fullName>
    </recommendedName>
</protein>
<evidence type="ECO:0000256" key="3">
    <source>
        <dbReference type="ARBA" id="ARBA00022692"/>
    </source>
</evidence>
<evidence type="ECO:0000256" key="6">
    <source>
        <dbReference type="SAM" id="SignalP"/>
    </source>
</evidence>
<keyword evidence="3" id="KW-0812">Transmembrane</keyword>
<reference evidence="7" key="1">
    <citation type="submission" date="2021-01" db="EMBL/GenBank/DDBJ databases">
        <title>A chromosome-scale assembly of European eel, Anguilla anguilla.</title>
        <authorList>
            <person name="Henkel C."/>
            <person name="Jong-Raadsen S.A."/>
            <person name="Dufour S."/>
            <person name="Weltzien F.-A."/>
            <person name="Palstra A.P."/>
            <person name="Pelster B."/>
            <person name="Spaink H.P."/>
            <person name="Van Den Thillart G.E."/>
            <person name="Jansen H."/>
            <person name="Zahm M."/>
            <person name="Klopp C."/>
            <person name="Cedric C."/>
            <person name="Louis A."/>
            <person name="Berthelot C."/>
            <person name="Parey E."/>
            <person name="Roest Crollius H."/>
            <person name="Montfort J."/>
            <person name="Robinson-Rechavi M."/>
            <person name="Bucao C."/>
            <person name="Bouchez O."/>
            <person name="Gislard M."/>
            <person name="Lluch J."/>
            <person name="Milhes M."/>
            <person name="Lampietro C."/>
            <person name="Lopez Roques C."/>
            <person name="Donnadieu C."/>
            <person name="Braasch I."/>
            <person name="Desvignes T."/>
            <person name="Postlethwait J."/>
            <person name="Bobe J."/>
            <person name="Guiguen Y."/>
            <person name="Dirks R."/>
        </authorList>
    </citation>
    <scope>NUCLEOTIDE SEQUENCE</scope>
    <source>
        <strain evidence="7">Tag_6206</strain>
        <tissue evidence="7">Liver</tissue>
    </source>
</reference>
<proteinExistence type="inferred from homology"/>
<evidence type="ECO:0000256" key="2">
    <source>
        <dbReference type="ARBA" id="ARBA00006679"/>
    </source>
</evidence>
<keyword evidence="6" id="KW-0732">Signal</keyword>
<dbReference type="GO" id="GO:0016020">
    <property type="term" value="C:membrane"/>
    <property type="evidence" value="ECO:0007669"/>
    <property type="project" value="UniProtKB-SubCell"/>
</dbReference>